<reference evidence="1 2" key="1">
    <citation type="submission" date="2019-09" db="EMBL/GenBank/DDBJ databases">
        <title>Hydrogenophaga aromatica sp. nov., isolated from a para-xylene-degrading enrichment culture.</title>
        <authorList>
            <person name="Tancsics A."/>
            <person name="Banerjee S."/>
        </authorList>
    </citation>
    <scope>NUCLEOTIDE SEQUENCE [LARGE SCALE GENOMIC DNA]</scope>
    <source>
        <strain evidence="1 2">D2P1</strain>
    </source>
</reference>
<dbReference type="SFLD" id="SFLDS00003">
    <property type="entry name" value="Haloacid_Dehalogenase"/>
    <property type="match status" value="1"/>
</dbReference>
<proteinExistence type="predicted"/>
<organism evidence="1 2">
    <name type="scientific">Hydrogenophaga aromaticivorans</name>
    <dbReference type="NCBI Taxonomy" id="2610898"/>
    <lineage>
        <taxon>Bacteria</taxon>
        <taxon>Pseudomonadati</taxon>
        <taxon>Pseudomonadota</taxon>
        <taxon>Betaproteobacteria</taxon>
        <taxon>Burkholderiales</taxon>
        <taxon>Comamonadaceae</taxon>
        <taxon>Hydrogenophaga</taxon>
    </lineage>
</organism>
<dbReference type="CDD" id="cd02603">
    <property type="entry name" value="HAD_sEH-N_like"/>
    <property type="match status" value="1"/>
</dbReference>
<dbReference type="InterPro" id="IPR023214">
    <property type="entry name" value="HAD_sf"/>
</dbReference>
<comment type="caution">
    <text evidence="1">The sequence shown here is derived from an EMBL/GenBank/DDBJ whole genome shotgun (WGS) entry which is preliminary data.</text>
</comment>
<dbReference type="PANTHER" id="PTHR43611:SF3">
    <property type="entry name" value="FLAVIN MONONUCLEOTIDE HYDROLASE 1, CHLOROPLATIC"/>
    <property type="match status" value="1"/>
</dbReference>
<dbReference type="PRINTS" id="PR00413">
    <property type="entry name" value="HADHALOGNASE"/>
</dbReference>
<protein>
    <submittedName>
        <fullName evidence="1">HAD family phosphatase</fullName>
    </submittedName>
</protein>
<dbReference type="Proteomes" id="UP000545507">
    <property type="component" value="Unassembled WGS sequence"/>
</dbReference>
<evidence type="ECO:0000313" key="2">
    <source>
        <dbReference type="Proteomes" id="UP000545507"/>
    </source>
</evidence>
<dbReference type="RefSeq" id="WP_177135202.1">
    <property type="nucleotide sequence ID" value="NZ_VYGV01000006.1"/>
</dbReference>
<dbReference type="SFLD" id="SFLDG01129">
    <property type="entry name" value="C1.5:_HAD__Beta-PGM__Phosphata"/>
    <property type="match status" value="1"/>
</dbReference>
<dbReference type="InterPro" id="IPR036412">
    <property type="entry name" value="HAD-like_sf"/>
</dbReference>
<dbReference type="PANTHER" id="PTHR43611">
    <property type="entry name" value="ALPHA-D-GLUCOSE 1-PHOSPHATE PHOSPHATASE"/>
    <property type="match status" value="1"/>
</dbReference>
<dbReference type="Pfam" id="PF00702">
    <property type="entry name" value="Hydrolase"/>
    <property type="match status" value="1"/>
</dbReference>
<name>A0A7Y8GWC3_9BURK</name>
<dbReference type="EMBL" id="VYGV01000006">
    <property type="protein sequence ID" value="NWF45354.1"/>
    <property type="molecule type" value="Genomic_DNA"/>
</dbReference>
<dbReference type="SUPFAM" id="SSF56784">
    <property type="entry name" value="HAD-like"/>
    <property type="match status" value="1"/>
</dbReference>
<dbReference type="Gene3D" id="3.40.50.1000">
    <property type="entry name" value="HAD superfamily/HAD-like"/>
    <property type="match status" value="1"/>
</dbReference>
<sequence>MSPQKTVIFDLGGVLLHWQPLTLLQHLLPQHAPHHAGAQALAQQLFQGFDPGGDWALFDLGQIEPDALAQRIAARTGLQVQDVQAVIEAIPPHLATLEGTEALLHELRAQDHRLCFLSNMPAPYAERLLRDKAFFSAFDDGIFSAHVQQIKPDPGIYALAVERFGLGADEVWFIDDVQRNLDAAHAHGWRGVRFESALQVRAQLVEAGLLPI</sequence>
<gene>
    <name evidence="1" type="ORF">F3K02_08850</name>
</gene>
<dbReference type="NCBIfam" id="TIGR01509">
    <property type="entry name" value="HAD-SF-IA-v3"/>
    <property type="match status" value="1"/>
</dbReference>
<keyword evidence="2" id="KW-1185">Reference proteome</keyword>
<evidence type="ECO:0000313" key="1">
    <source>
        <dbReference type="EMBL" id="NWF45354.1"/>
    </source>
</evidence>
<dbReference type="InterPro" id="IPR006439">
    <property type="entry name" value="HAD-SF_hydro_IA"/>
</dbReference>
<accession>A0A7Y8GWC3</accession>
<dbReference type="AlphaFoldDB" id="A0A7Y8GWC3"/>